<dbReference type="PROSITE" id="PS50263">
    <property type="entry name" value="CN_HYDROLASE"/>
    <property type="match status" value="1"/>
</dbReference>
<evidence type="ECO:0000313" key="3">
    <source>
        <dbReference type="Proteomes" id="UP001295423"/>
    </source>
</evidence>
<dbReference type="EMBL" id="CAKOGP040000177">
    <property type="protein sequence ID" value="CAJ1931728.1"/>
    <property type="molecule type" value="Genomic_DNA"/>
</dbReference>
<proteinExistence type="predicted"/>
<protein>
    <recommendedName>
        <fullName evidence="1">CN hydrolase domain-containing protein</fullName>
    </recommendedName>
</protein>
<feature type="non-terminal residue" evidence="2">
    <location>
        <position position="149"/>
    </location>
</feature>
<evidence type="ECO:0000259" key="1">
    <source>
        <dbReference type="PROSITE" id="PS50263"/>
    </source>
</evidence>
<comment type="caution">
    <text evidence="2">The sequence shown here is derived from an EMBL/GenBank/DDBJ whole genome shotgun (WGS) entry which is preliminary data.</text>
</comment>
<dbReference type="SUPFAM" id="SSF56317">
    <property type="entry name" value="Carbon-nitrogen hydrolase"/>
    <property type="match status" value="1"/>
</dbReference>
<sequence>NNVYVAVANASGFDGVYTYFGHSAVIGCDGRTLGECGTEDNGIQYAQLSISEIRDMRKNDQSQNQLFKLLHRGYTGVYANGDGSKGVAECPFDFYKTWVNDPLEAQRMVEKITRPTIGVSCCPVAGIPQPSEEHEEHDIAELAHELNLQ</sequence>
<evidence type="ECO:0000313" key="2">
    <source>
        <dbReference type="EMBL" id="CAJ1931728.1"/>
    </source>
</evidence>
<dbReference type="Gene3D" id="3.60.110.10">
    <property type="entry name" value="Carbon-nitrogen hydrolase"/>
    <property type="match status" value="1"/>
</dbReference>
<dbReference type="InterPro" id="IPR003010">
    <property type="entry name" value="C-N_Hydrolase"/>
</dbReference>
<reference evidence="2" key="1">
    <citation type="submission" date="2023-08" db="EMBL/GenBank/DDBJ databases">
        <authorList>
            <person name="Audoor S."/>
            <person name="Bilcke G."/>
        </authorList>
    </citation>
    <scope>NUCLEOTIDE SEQUENCE</scope>
</reference>
<accession>A0AAD2CEJ0</accession>
<keyword evidence="3" id="KW-1185">Reference proteome</keyword>
<dbReference type="InterPro" id="IPR036526">
    <property type="entry name" value="C-N_Hydrolase_sf"/>
</dbReference>
<feature type="domain" description="CN hydrolase" evidence="1">
    <location>
        <begin position="1"/>
        <end position="50"/>
    </location>
</feature>
<name>A0AAD2CEJ0_9STRA</name>
<gene>
    <name evidence="2" type="ORF">CYCCA115_LOCUS2519</name>
</gene>
<dbReference type="AlphaFoldDB" id="A0AAD2CEJ0"/>
<dbReference type="Pfam" id="PF00795">
    <property type="entry name" value="CN_hydrolase"/>
    <property type="match status" value="1"/>
</dbReference>
<organism evidence="2 3">
    <name type="scientific">Cylindrotheca closterium</name>
    <dbReference type="NCBI Taxonomy" id="2856"/>
    <lineage>
        <taxon>Eukaryota</taxon>
        <taxon>Sar</taxon>
        <taxon>Stramenopiles</taxon>
        <taxon>Ochrophyta</taxon>
        <taxon>Bacillariophyta</taxon>
        <taxon>Bacillariophyceae</taxon>
        <taxon>Bacillariophycidae</taxon>
        <taxon>Bacillariales</taxon>
        <taxon>Bacillariaceae</taxon>
        <taxon>Cylindrotheca</taxon>
    </lineage>
</organism>
<dbReference type="Proteomes" id="UP001295423">
    <property type="component" value="Unassembled WGS sequence"/>
</dbReference>